<reference evidence="2 3" key="1">
    <citation type="submission" date="2019-08" db="EMBL/GenBank/DDBJ databases">
        <title>Bacillus genomes from the desert of Cuatro Cienegas, Coahuila.</title>
        <authorList>
            <person name="Olmedo-Alvarez G."/>
        </authorList>
    </citation>
    <scope>NUCLEOTIDE SEQUENCE [LARGE SCALE GENOMIC DNA]</scope>
    <source>
        <strain evidence="2 3">CH98b_3T</strain>
    </source>
</reference>
<sequence length="186" mass="21701">MQFENRKLSLWFVALVIGIIFLAFNFINSSFYINGNDKESIIQTIQSLDLFEDTSIEIVEIKNVGDERLVAFLSNDSPANIHFIKDNYGNYKWSTAEKKEDPLSHFLISLSNGLEEDYHNLLFLTIATIDNEIPKMELGVNQHVFLEEFVLNKNSATWTEMPKEEKHLTYSYKYYDRNGKLIENKD</sequence>
<protein>
    <submittedName>
        <fullName evidence="2">Uncharacterized protein</fullName>
    </submittedName>
</protein>
<gene>
    <name evidence="2" type="ORF">FZC75_00865</name>
</gene>
<dbReference type="RefSeq" id="WP_148978115.1">
    <property type="nucleotide sequence ID" value="NZ_JBNILI010000001.1"/>
</dbReference>
<evidence type="ECO:0000313" key="2">
    <source>
        <dbReference type="EMBL" id="TYS74290.1"/>
    </source>
</evidence>
<keyword evidence="1" id="KW-0472">Membrane</keyword>
<accession>A0A5D4TER3</accession>
<keyword evidence="1" id="KW-0812">Transmembrane</keyword>
<evidence type="ECO:0000313" key="3">
    <source>
        <dbReference type="Proteomes" id="UP000324517"/>
    </source>
</evidence>
<name>A0A5D4TER3_9BACI</name>
<evidence type="ECO:0000256" key="1">
    <source>
        <dbReference type="SAM" id="Phobius"/>
    </source>
</evidence>
<dbReference type="EMBL" id="VTET01000001">
    <property type="protein sequence ID" value="TYS74290.1"/>
    <property type="molecule type" value="Genomic_DNA"/>
</dbReference>
<dbReference type="Proteomes" id="UP000324517">
    <property type="component" value="Unassembled WGS sequence"/>
</dbReference>
<dbReference type="OrthoDB" id="2624420at2"/>
<dbReference type="AlphaFoldDB" id="A0A5D4TER3"/>
<keyword evidence="1" id="KW-1133">Transmembrane helix</keyword>
<feature type="transmembrane region" description="Helical" evidence="1">
    <location>
        <begin position="12"/>
        <end position="33"/>
    </location>
</feature>
<proteinExistence type="predicted"/>
<organism evidence="2 3">
    <name type="scientific">Sutcliffiella horikoshii</name>
    <dbReference type="NCBI Taxonomy" id="79883"/>
    <lineage>
        <taxon>Bacteria</taxon>
        <taxon>Bacillati</taxon>
        <taxon>Bacillota</taxon>
        <taxon>Bacilli</taxon>
        <taxon>Bacillales</taxon>
        <taxon>Bacillaceae</taxon>
        <taxon>Sutcliffiella</taxon>
    </lineage>
</organism>
<comment type="caution">
    <text evidence="2">The sequence shown here is derived from an EMBL/GenBank/DDBJ whole genome shotgun (WGS) entry which is preliminary data.</text>
</comment>